<dbReference type="Gene3D" id="3.40.190.120">
    <property type="entry name" value="Osmoprotection protein (prox), domain 2"/>
    <property type="match status" value="1"/>
</dbReference>
<dbReference type="Pfam" id="PF04069">
    <property type="entry name" value="OpuAC"/>
    <property type="match status" value="1"/>
</dbReference>
<dbReference type="AlphaFoldDB" id="A0A423PR29"/>
<organism evidence="3 4">
    <name type="scientific">Salinisphaera japonica YTM-1</name>
    <dbReference type="NCBI Taxonomy" id="1209778"/>
    <lineage>
        <taxon>Bacteria</taxon>
        <taxon>Pseudomonadati</taxon>
        <taxon>Pseudomonadota</taxon>
        <taxon>Gammaproteobacteria</taxon>
        <taxon>Salinisphaerales</taxon>
        <taxon>Salinisphaeraceae</taxon>
        <taxon>Salinisphaera</taxon>
    </lineage>
</organism>
<dbReference type="SUPFAM" id="SSF53850">
    <property type="entry name" value="Periplasmic binding protein-like II"/>
    <property type="match status" value="1"/>
</dbReference>
<dbReference type="GO" id="GO:0022857">
    <property type="term" value="F:transmembrane transporter activity"/>
    <property type="evidence" value="ECO:0007669"/>
    <property type="project" value="InterPro"/>
</dbReference>
<protein>
    <submittedName>
        <fullName evidence="3">Quaternary ammonium transporter</fullName>
    </submittedName>
</protein>
<keyword evidence="4" id="KW-1185">Reference proteome</keyword>
<name>A0A423PR29_9GAMM</name>
<dbReference type="EMBL" id="AYKG01000023">
    <property type="protein sequence ID" value="ROO28075.1"/>
    <property type="molecule type" value="Genomic_DNA"/>
</dbReference>
<dbReference type="GO" id="GO:0043190">
    <property type="term" value="C:ATP-binding cassette (ABC) transporter complex"/>
    <property type="evidence" value="ECO:0007669"/>
    <property type="project" value="InterPro"/>
</dbReference>
<dbReference type="Proteomes" id="UP000285310">
    <property type="component" value="Unassembled WGS sequence"/>
</dbReference>
<keyword evidence="1" id="KW-0732">Signal</keyword>
<proteinExistence type="predicted"/>
<evidence type="ECO:0000313" key="4">
    <source>
        <dbReference type="Proteomes" id="UP000285310"/>
    </source>
</evidence>
<comment type="caution">
    <text evidence="3">The sequence shown here is derived from an EMBL/GenBank/DDBJ whole genome shotgun (WGS) entry which is preliminary data.</text>
</comment>
<evidence type="ECO:0000313" key="3">
    <source>
        <dbReference type="EMBL" id="ROO28075.1"/>
    </source>
</evidence>
<evidence type="ECO:0000256" key="1">
    <source>
        <dbReference type="SAM" id="SignalP"/>
    </source>
</evidence>
<feature type="domain" description="ABC-type glycine betaine transport system substrate-binding" evidence="2">
    <location>
        <begin position="29"/>
        <end position="291"/>
    </location>
</feature>
<feature type="signal peptide" evidence="1">
    <location>
        <begin position="1"/>
        <end position="27"/>
    </location>
</feature>
<sequence>MPTFQLIRRLAAGAALIALAVPATALAAKPLVVGSTNFPEQLVLANIYAEALADHDIAVKKRLNLGSREIVFPALKNGEIDVLPEYSGALLGYLSNGKSKAGKPDAVMAALKNTLPSGVVALAPSPAQDKDGLVVTPDTAKRYDLETLSDLAPVASKLTLGGPPETQTRYVGVPGLKAVYGIEFGQFRALDAGGPLTQGALSSGAIDVARMFTTQGVIDERGWILLKDDKNLVPAQNIVPVARKATLTDEIRDVLNAVSAQLSTADLQRMNRRVSVDHADPSQVAHDWLEQHEL</sequence>
<dbReference type="Gene3D" id="3.40.190.10">
    <property type="entry name" value="Periplasmic binding protein-like II"/>
    <property type="match status" value="1"/>
</dbReference>
<dbReference type="FunCoup" id="A0A423PR29">
    <property type="interactions" value="130"/>
</dbReference>
<evidence type="ECO:0000259" key="2">
    <source>
        <dbReference type="Pfam" id="PF04069"/>
    </source>
</evidence>
<dbReference type="CDD" id="cd13606">
    <property type="entry name" value="PBP2_ProX_like"/>
    <property type="match status" value="1"/>
</dbReference>
<dbReference type="RefSeq" id="WP_184999805.1">
    <property type="nucleotide sequence ID" value="NZ_AYKG01000023.1"/>
</dbReference>
<dbReference type="InterPro" id="IPR007210">
    <property type="entry name" value="ABC_Gly_betaine_transp_sub-bd"/>
</dbReference>
<reference evidence="3 4" key="1">
    <citation type="submission" date="2013-10" db="EMBL/GenBank/DDBJ databases">
        <title>Salinisphaera japonica YTM-1 Genome Sequencing.</title>
        <authorList>
            <person name="Lai Q."/>
            <person name="Li C."/>
            <person name="Shao Z."/>
        </authorList>
    </citation>
    <scope>NUCLEOTIDE SEQUENCE [LARGE SCALE GENOMIC DNA]</scope>
    <source>
        <strain evidence="3 4">YTM-1</strain>
    </source>
</reference>
<dbReference type="InParanoid" id="A0A423PR29"/>
<gene>
    <name evidence="3" type="ORF">SAJA_08365</name>
</gene>
<feature type="chain" id="PRO_5019238198" evidence="1">
    <location>
        <begin position="28"/>
        <end position="294"/>
    </location>
</feature>
<accession>A0A423PR29</accession>